<protein>
    <recommendedName>
        <fullName evidence="4">DUF1570 domain-containing protein</fullName>
    </recommendedName>
</protein>
<evidence type="ECO:0008006" key="4">
    <source>
        <dbReference type="Google" id="ProtNLM"/>
    </source>
</evidence>
<proteinExistence type="predicted"/>
<dbReference type="EMBL" id="JAJTWT010000004">
    <property type="protein sequence ID" value="MCE4538024.1"/>
    <property type="molecule type" value="Genomic_DNA"/>
</dbReference>
<keyword evidence="1" id="KW-0732">Signal</keyword>
<comment type="caution">
    <text evidence="2">The sequence shown here is derived from an EMBL/GenBank/DDBJ whole genome shotgun (WGS) entry which is preliminary data.</text>
</comment>
<dbReference type="RefSeq" id="WP_233392411.1">
    <property type="nucleotide sequence ID" value="NZ_JAJTWT010000004.1"/>
</dbReference>
<keyword evidence="3" id="KW-1185">Reference proteome</keyword>
<accession>A0ABS8XAR0</accession>
<evidence type="ECO:0000256" key="1">
    <source>
        <dbReference type="SAM" id="SignalP"/>
    </source>
</evidence>
<organism evidence="2 3">
    <name type="scientific">Pelomonas caseinilytica</name>
    <dbReference type="NCBI Taxonomy" id="2906763"/>
    <lineage>
        <taxon>Bacteria</taxon>
        <taxon>Pseudomonadati</taxon>
        <taxon>Pseudomonadota</taxon>
        <taxon>Betaproteobacteria</taxon>
        <taxon>Burkholderiales</taxon>
        <taxon>Sphaerotilaceae</taxon>
        <taxon>Roseateles</taxon>
    </lineage>
</organism>
<evidence type="ECO:0000313" key="2">
    <source>
        <dbReference type="EMBL" id="MCE4538024.1"/>
    </source>
</evidence>
<name>A0ABS8XAR0_9BURK</name>
<gene>
    <name evidence="2" type="ORF">LXT12_12265</name>
</gene>
<reference evidence="2 3" key="1">
    <citation type="submission" date="2021-12" db="EMBL/GenBank/DDBJ databases">
        <title>Genome seq of p7.</title>
        <authorList>
            <person name="Seo T."/>
        </authorList>
    </citation>
    <scope>NUCLEOTIDE SEQUENCE [LARGE SCALE GENOMIC DNA]</scope>
    <source>
        <strain evidence="2 3">P7</strain>
    </source>
</reference>
<sequence>MQARNWLTALLLAALAAAAGPARAYQWVEAESPHFHVLARGTRVMLEQRLQKLEQLHHAMLLSLGVGEGQALNRPPFEMVLKDDENVVASFFPKLRDRASGVFILDEGGSLAISTAWLDQGRRDYTGMVLYHEYAHRVMYQYARIPYPRWYVEGFAEYFGATYMDTEAVELGAALLSAHVLNHERWVEAAQLLKPGKTAAGKDFDPLDSPTFYAQSWLLTHYMLADSARTQRFNDYFRRVAAGEDALAAFEPAVGIAVDKLNDELRGYRDKMYAARIPNSAFPKVELRVKPLPQAEAEAEFDRLVVFASPKAEVGKAALERLRAAVAKAGGDQAPERIRLALAYAEIRGGDLARAFEILSFWAQRDDAPFMANLQLGLAWQAEAEHLQGAERSQALDQARAFLVAAYKQRRNDAPTLYQLARVLLEGKGLSPSVINAADGAASYEPQVGAYALLAASVNVQAGHRDKALRPLQMLASNPHGGEGAERARAALQALQSNQDAAAIAALLSGSKKPTPP</sequence>
<dbReference type="Proteomes" id="UP001201463">
    <property type="component" value="Unassembled WGS sequence"/>
</dbReference>
<evidence type="ECO:0000313" key="3">
    <source>
        <dbReference type="Proteomes" id="UP001201463"/>
    </source>
</evidence>
<feature type="chain" id="PRO_5045994549" description="DUF1570 domain-containing protein" evidence="1">
    <location>
        <begin position="25"/>
        <end position="517"/>
    </location>
</feature>
<feature type="signal peptide" evidence="1">
    <location>
        <begin position="1"/>
        <end position="24"/>
    </location>
</feature>